<organism evidence="1 2">
    <name type="scientific">Zasmidium cellare</name>
    <name type="common">Wine cellar mold</name>
    <name type="synonym">Racodium cellare</name>
    <dbReference type="NCBI Taxonomy" id="395010"/>
    <lineage>
        <taxon>Eukaryota</taxon>
        <taxon>Fungi</taxon>
        <taxon>Dikarya</taxon>
        <taxon>Ascomycota</taxon>
        <taxon>Pezizomycotina</taxon>
        <taxon>Dothideomycetes</taxon>
        <taxon>Dothideomycetidae</taxon>
        <taxon>Mycosphaerellales</taxon>
        <taxon>Mycosphaerellaceae</taxon>
        <taxon>Zasmidium</taxon>
    </lineage>
</organism>
<evidence type="ECO:0000313" key="1">
    <source>
        <dbReference type="EMBL" id="KAK4504219.1"/>
    </source>
</evidence>
<reference evidence="1 2" key="1">
    <citation type="journal article" date="2023" name="G3 (Bethesda)">
        <title>A chromosome-level genome assembly of Zasmidium syzygii isolated from banana leaves.</title>
        <authorList>
            <person name="van Westerhoven A.C."/>
            <person name="Mehrabi R."/>
            <person name="Talebi R."/>
            <person name="Steentjes M.B.F."/>
            <person name="Corcolon B."/>
            <person name="Chong P.A."/>
            <person name="Kema G.H.J."/>
            <person name="Seidl M.F."/>
        </authorList>
    </citation>
    <scope>NUCLEOTIDE SEQUENCE [LARGE SCALE GENOMIC DNA]</scope>
    <source>
        <strain evidence="1 2">P124</strain>
    </source>
</reference>
<sequence>MASVAGPITPVRVEFIPASRSEAVLPPSVDPFRHQSANNDHNHHDLHPWGPDVHIGSAEFDALYAQANNQYLYHKWYCPELSPHMATQVIAVEPISNTVLRIIESVLNDVLTTGIDAALRTQNGKALTDFVQSTFDKAGLEAEDRIFVRLGATSTKDSFAGSLPTTKPDPLPPNPELIIRRLLTSRRCVGRLLALADQVWPADPGEALVIQKWAPDVDIRREFRVFCFEGKVTAVSQGLCWVRLGWREEDTAGFAPAITALWDQVKDHLAFDSCTMDVQMNKDSAAPNGWSVKIIEFNSFGAHLNTGANLFHWIEDADALTGRTPGITMRFVDDWEGDRVAGIRDVIALDRPVDEEPDWLVLEREVRAAYENRDQPEEKAPIFRHSTRRSDALSFSFSSVK</sequence>
<gene>
    <name evidence="1" type="ORF">PRZ48_005135</name>
</gene>
<dbReference type="InterPro" id="IPR009772">
    <property type="entry name" value="CDC123"/>
</dbReference>
<evidence type="ECO:0000313" key="2">
    <source>
        <dbReference type="Proteomes" id="UP001305779"/>
    </source>
</evidence>
<name>A0ABR0ERK3_ZASCE</name>
<dbReference type="EMBL" id="JAXOVC010000003">
    <property type="protein sequence ID" value="KAK4504219.1"/>
    <property type="molecule type" value="Genomic_DNA"/>
</dbReference>
<dbReference type="Pfam" id="PF07065">
    <property type="entry name" value="D123"/>
    <property type="match status" value="1"/>
</dbReference>
<comment type="caution">
    <text evidence="1">The sequence shown here is derived from an EMBL/GenBank/DDBJ whole genome shotgun (WGS) entry which is preliminary data.</text>
</comment>
<protein>
    <recommendedName>
        <fullName evidence="3">Cell division cycle protein 123</fullName>
    </recommendedName>
</protein>
<proteinExistence type="predicted"/>
<keyword evidence="2" id="KW-1185">Reference proteome</keyword>
<accession>A0ABR0ERK3</accession>
<dbReference type="Proteomes" id="UP001305779">
    <property type="component" value="Unassembled WGS sequence"/>
</dbReference>
<evidence type="ECO:0008006" key="3">
    <source>
        <dbReference type="Google" id="ProtNLM"/>
    </source>
</evidence>